<gene>
    <name evidence="1" type="ORF">Q8A49_19855</name>
</gene>
<proteinExistence type="predicted"/>
<dbReference type="Proteomes" id="UP001348641">
    <property type="component" value="Unassembled WGS sequence"/>
</dbReference>
<organism evidence="1 2">
    <name type="scientific">Nocardiopsis tropica</name>
    <dbReference type="NCBI Taxonomy" id="109330"/>
    <lineage>
        <taxon>Bacteria</taxon>
        <taxon>Bacillati</taxon>
        <taxon>Actinomycetota</taxon>
        <taxon>Actinomycetes</taxon>
        <taxon>Streptosporangiales</taxon>
        <taxon>Nocardiopsidaceae</taxon>
        <taxon>Nocardiopsis</taxon>
    </lineage>
</organism>
<sequence length="281" mass="29945">MTASLSLNGAVLAVQRDGADIDPRLSPRPYLHPVRTRGGTEVTEHLPADHLHHLGVGVAVPDVSGVSFWGGRTFVRDRGSVMLDNHGRQEHLAWAVEKDAERVQELSWTGPDGAELLREMRSTRALDLDARTWALDLRVELTNTSGRDLSIGSPATNGRPGAGYGGLFWRAPLGARPPEVTGAGGLRGEEALHGSRAEWLALAGEDGSGAPWTLLFVQPGGHRDPWFLRASDYPGVGPALAWEERLPLPGGGRLERGLRVAVCDGRPADPAALAEAVGALD</sequence>
<protein>
    <submittedName>
        <fullName evidence="1">PmoA family protein</fullName>
    </submittedName>
</protein>
<dbReference type="InterPro" id="IPR029475">
    <property type="entry name" value="DUF6807"/>
</dbReference>
<dbReference type="Pfam" id="PF14100">
    <property type="entry name" value="DUF6807"/>
    <property type="match status" value="1"/>
</dbReference>
<dbReference type="RefSeq" id="WP_330159758.1">
    <property type="nucleotide sequence ID" value="NZ_BAAAJA010000041.1"/>
</dbReference>
<dbReference type="EMBL" id="JAUUCC010000053">
    <property type="protein sequence ID" value="MEE2052760.1"/>
    <property type="molecule type" value="Genomic_DNA"/>
</dbReference>
<reference evidence="1 2" key="1">
    <citation type="submission" date="2023-07" db="EMBL/GenBank/DDBJ databases">
        <authorList>
            <person name="Girao M."/>
            <person name="Carvalho M.F."/>
        </authorList>
    </citation>
    <scope>NUCLEOTIDE SEQUENCE [LARGE SCALE GENOMIC DNA]</scope>
    <source>
        <strain evidence="1 2">66/93</strain>
    </source>
</reference>
<evidence type="ECO:0000313" key="1">
    <source>
        <dbReference type="EMBL" id="MEE2052760.1"/>
    </source>
</evidence>
<accession>A0ABU7KTX9</accession>
<evidence type="ECO:0000313" key="2">
    <source>
        <dbReference type="Proteomes" id="UP001348641"/>
    </source>
</evidence>
<comment type="caution">
    <text evidence="1">The sequence shown here is derived from an EMBL/GenBank/DDBJ whole genome shotgun (WGS) entry which is preliminary data.</text>
</comment>
<name>A0ABU7KTX9_9ACTN</name>